<keyword evidence="1" id="KW-0238">DNA-binding</keyword>
<dbReference type="PROSITE" id="PS51197">
    <property type="entry name" value="HTH_RRF2_2"/>
    <property type="match status" value="1"/>
</dbReference>
<dbReference type="PROSITE" id="PS01332">
    <property type="entry name" value="HTH_RRF2_1"/>
    <property type="match status" value="1"/>
</dbReference>
<keyword evidence="3" id="KW-1185">Reference proteome</keyword>
<proteinExistence type="predicted"/>
<evidence type="ECO:0000256" key="1">
    <source>
        <dbReference type="ARBA" id="ARBA00023125"/>
    </source>
</evidence>
<dbReference type="Gene3D" id="1.10.10.10">
    <property type="entry name" value="Winged helix-like DNA-binding domain superfamily/Winged helix DNA-binding domain"/>
    <property type="match status" value="1"/>
</dbReference>
<dbReference type="GO" id="GO:0005829">
    <property type="term" value="C:cytosol"/>
    <property type="evidence" value="ECO:0007669"/>
    <property type="project" value="TreeGrafter"/>
</dbReference>
<dbReference type="NCBIfam" id="TIGR00738">
    <property type="entry name" value="rrf2_super"/>
    <property type="match status" value="1"/>
</dbReference>
<sequence>MIRIPQRHRIAMEAVLDIAFHGGAAPVRGAEVADRVGVPRRSLENTFQALVRAGVLVAQRGPRGGYRLARERRRIGVGEIVQALDGLDGDGDGAVPEAAGPALSSDLERAVIAPLAEAAERALQAHLDTLTVEDLCRRARESGVRAVRDGPADFAI</sequence>
<dbReference type="Pfam" id="PF02082">
    <property type="entry name" value="Rrf2"/>
    <property type="match status" value="1"/>
</dbReference>
<dbReference type="GO" id="GO:0003700">
    <property type="term" value="F:DNA-binding transcription factor activity"/>
    <property type="evidence" value="ECO:0007669"/>
    <property type="project" value="TreeGrafter"/>
</dbReference>
<dbReference type="InterPro" id="IPR030489">
    <property type="entry name" value="TR_Rrf2-type_CS"/>
</dbReference>
<name>A0A1G6ZW18_9PROT</name>
<dbReference type="OrthoDB" id="9800519at2"/>
<evidence type="ECO:0000313" key="2">
    <source>
        <dbReference type="EMBL" id="SDE06437.1"/>
    </source>
</evidence>
<protein>
    <submittedName>
        <fullName evidence="2">Rrf2 family protein</fullName>
    </submittedName>
</protein>
<dbReference type="InterPro" id="IPR036388">
    <property type="entry name" value="WH-like_DNA-bd_sf"/>
</dbReference>
<dbReference type="InterPro" id="IPR000944">
    <property type="entry name" value="Tscrpt_reg_Rrf2"/>
</dbReference>
<dbReference type="RefSeq" id="WP_092783397.1">
    <property type="nucleotide sequence ID" value="NZ_FNAP01000003.1"/>
</dbReference>
<dbReference type="STRING" id="69960.SAMN05421720_10352"/>
<dbReference type="EMBL" id="FNAP01000003">
    <property type="protein sequence ID" value="SDE06437.1"/>
    <property type="molecule type" value="Genomic_DNA"/>
</dbReference>
<gene>
    <name evidence="2" type="ORF">SAMN05421720_10352</name>
</gene>
<dbReference type="Proteomes" id="UP000199412">
    <property type="component" value="Unassembled WGS sequence"/>
</dbReference>
<evidence type="ECO:0000313" key="3">
    <source>
        <dbReference type="Proteomes" id="UP000199412"/>
    </source>
</evidence>
<organism evidence="2 3">
    <name type="scientific">Rhodospira trueperi</name>
    <dbReference type="NCBI Taxonomy" id="69960"/>
    <lineage>
        <taxon>Bacteria</taxon>
        <taxon>Pseudomonadati</taxon>
        <taxon>Pseudomonadota</taxon>
        <taxon>Alphaproteobacteria</taxon>
        <taxon>Rhodospirillales</taxon>
        <taxon>Rhodospirillaceae</taxon>
        <taxon>Rhodospira</taxon>
    </lineage>
</organism>
<dbReference type="AlphaFoldDB" id="A0A1G6ZW18"/>
<dbReference type="InterPro" id="IPR036390">
    <property type="entry name" value="WH_DNA-bd_sf"/>
</dbReference>
<dbReference type="PANTHER" id="PTHR33221">
    <property type="entry name" value="WINGED HELIX-TURN-HELIX TRANSCRIPTIONAL REGULATOR, RRF2 FAMILY"/>
    <property type="match status" value="1"/>
</dbReference>
<accession>A0A1G6ZW18</accession>
<dbReference type="GO" id="GO:0003677">
    <property type="term" value="F:DNA binding"/>
    <property type="evidence" value="ECO:0007669"/>
    <property type="project" value="UniProtKB-KW"/>
</dbReference>
<dbReference type="PANTHER" id="PTHR33221:SF5">
    <property type="entry name" value="HTH-TYPE TRANSCRIPTIONAL REGULATOR ISCR"/>
    <property type="match status" value="1"/>
</dbReference>
<reference evidence="2 3" key="1">
    <citation type="submission" date="2016-10" db="EMBL/GenBank/DDBJ databases">
        <authorList>
            <person name="de Groot N.N."/>
        </authorList>
    </citation>
    <scope>NUCLEOTIDE SEQUENCE [LARGE SCALE GENOMIC DNA]</scope>
    <source>
        <strain evidence="2 3">ATCC 700224</strain>
    </source>
</reference>
<dbReference type="SUPFAM" id="SSF46785">
    <property type="entry name" value="Winged helix' DNA-binding domain"/>
    <property type="match status" value="1"/>
</dbReference>